<gene>
    <name evidence="9" type="ORF">NDU88_005765</name>
</gene>
<evidence type="ECO:0000256" key="2">
    <source>
        <dbReference type="ARBA" id="ARBA00022692"/>
    </source>
</evidence>
<dbReference type="GO" id="GO:0004930">
    <property type="term" value="F:G protein-coupled receptor activity"/>
    <property type="evidence" value="ECO:0007669"/>
    <property type="project" value="InterPro"/>
</dbReference>
<dbReference type="Gene3D" id="3.40.50.2300">
    <property type="match status" value="1"/>
</dbReference>
<feature type="signal peptide" evidence="7">
    <location>
        <begin position="1"/>
        <end position="22"/>
    </location>
</feature>
<dbReference type="InterPro" id="IPR000068">
    <property type="entry name" value="GPCR_3_Ca_sens_rcpt-rel"/>
</dbReference>
<dbReference type="EMBL" id="JANPWB010000010">
    <property type="protein sequence ID" value="KAJ1139392.1"/>
    <property type="molecule type" value="Genomic_DNA"/>
</dbReference>
<evidence type="ECO:0000256" key="6">
    <source>
        <dbReference type="ARBA" id="ARBA00023180"/>
    </source>
</evidence>
<keyword evidence="2" id="KW-0812">Transmembrane</keyword>
<reference evidence="9" key="1">
    <citation type="journal article" date="2022" name="bioRxiv">
        <title>Sequencing and chromosome-scale assembly of the giantPleurodeles waltlgenome.</title>
        <authorList>
            <person name="Brown T."/>
            <person name="Elewa A."/>
            <person name="Iarovenko S."/>
            <person name="Subramanian E."/>
            <person name="Araus A.J."/>
            <person name="Petzold A."/>
            <person name="Susuki M."/>
            <person name="Suzuki K.-i.T."/>
            <person name="Hayashi T."/>
            <person name="Toyoda A."/>
            <person name="Oliveira C."/>
            <person name="Osipova E."/>
            <person name="Leigh N.D."/>
            <person name="Simon A."/>
            <person name="Yun M.H."/>
        </authorList>
    </citation>
    <scope>NUCLEOTIDE SEQUENCE</scope>
    <source>
        <strain evidence="9">20211129_DDA</strain>
        <tissue evidence="9">Liver</tissue>
    </source>
</reference>
<dbReference type="InterPro" id="IPR000337">
    <property type="entry name" value="GPCR_3"/>
</dbReference>
<organism evidence="9 10">
    <name type="scientific">Pleurodeles waltl</name>
    <name type="common">Iberian ribbed newt</name>
    <dbReference type="NCBI Taxonomy" id="8319"/>
    <lineage>
        <taxon>Eukaryota</taxon>
        <taxon>Metazoa</taxon>
        <taxon>Chordata</taxon>
        <taxon>Craniata</taxon>
        <taxon>Vertebrata</taxon>
        <taxon>Euteleostomi</taxon>
        <taxon>Amphibia</taxon>
        <taxon>Batrachia</taxon>
        <taxon>Caudata</taxon>
        <taxon>Salamandroidea</taxon>
        <taxon>Salamandridae</taxon>
        <taxon>Pleurodelinae</taxon>
        <taxon>Pleurodeles</taxon>
    </lineage>
</organism>
<comment type="caution">
    <text evidence="9">The sequence shown here is derived from an EMBL/GenBank/DDBJ whole genome shotgun (WGS) entry which is preliminary data.</text>
</comment>
<dbReference type="GO" id="GO:0005886">
    <property type="term" value="C:plasma membrane"/>
    <property type="evidence" value="ECO:0007669"/>
    <property type="project" value="TreeGrafter"/>
</dbReference>
<keyword evidence="6" id="KW-0325">Glycoprotein</keyword>
<evidence type="ECO:0000256" key="1">
    <source>
        <dbReference type="ARBA" id="ARBA00004141"/>
    </source>
</evidence>
<accession>A0AAV7QFS7</accession>
<evidence type="ECO:0000256" key="7">
    <source>
        <dbReference type="SAM" id="SignalP"/>
    </source>
</evidence>
<sequence>MPLASWVVRLVLGLLTMLTVSGQPSKGSCRLPKKAANGYIQKGEIVLGGIILVHWTPSGTVNSFREEPEPISCKAFQVRSYREVLVVVFAVEEINRNPTLLPNITLGFRIHDSCQSETIAVASTLSLLSGVNEPLPNFHCNFTPMLLGAVGEVAELTTKVIANILSVFRVPQVKRLLRNRASVKLRTALMHFDV</sequence>
<dbReference type="PANTHER" id="PTHR24061">
    <property type="entry name" value="CALCIUM-SENSING RECEPTOR-RELATED"/>
    <property type="match status" value="1"/>
</dbReference>
<dbReference type="PRINTS" id="PR00248">
    <property type="entry name" value="GPCRMGR"/>
</dbReference>
<evidence type="ECO:0000259" key="8">
    <source>
        <dbReference type="Pfam" id="PF01094"/>
    </source>
</evidence>
<keyword evidence="7" id="KW-0732">Signal</keyword>
<keyword evidence="10" id="KW-1185">Reference proteome</keyword>
<evidence type="ECO:0000313" key="9">
    <source>
        <dbReference type="EMBL" id="KAJ1139392.1"/>
    </source>
</evidence>
<evidence type="ECO:0000256" key="4">
    <source>
        <dbReference type="ARBA" id="ARBA00023136"/>
    </source>
</evidence>
<keyword evidence="4" id="KW-0472">Membrane</keyword>
<dbReference type="Proteomes" id="UP001066276">
    <property type="component" value="Chromosome 6"/>
</dbReference>
<evidence type="ECO:0000313" key="10">
    <source>
        <dbReference type="Proteomes" id="UP001066276"/>
    </source>
</evidence>
<evidence type="ECO:0000256" key="3">
    <source>
        <dbReference type="ARBA" id="ARBA00022989"/>
    </source>
</evidence>
<protein>
    <recommendedName>
        <fullName evidence="8">Receptor ligand binding region domain-containing protein</fullName>
    </recommendedName>
</protein>
<feature type="chain" id="PRO_5043877142" description="Receptor ligand binding region domain-containing protein" evidence="7">
    <location>
        <begin position="23"/>
        <end position="194"/>
    </location>
</feature>
<comment type="subcellular location">
    <subcellularLocation>
        <location evidence="1">Membrane</location>
        <topology evidence="1">Multi-pass membrane protein</topology>
    </subcellularLocation>
</comment>
<name>A0AAV7QFS7_PLEWA</name>
<proteinExistence type="predicted"/>
<dbReference type="PANTHER" id="PTHR24061:SF599">
    <property type="entry name" value="G-PROTEIN COUPLED RECEPTORS FAMILY 3 PROFILE DOMAIN-CONTAINING PROTEIN"/>
    <property type="match status" value="1"/>
</dbReference>
<keyword evidence="5" id="KW-0675">Receptor</keyword>
<dbReference type="AlphaFoldDB" id="A0AAV7QFS7"/>
<dbReference type="InterPro" id="IPR028082">
    <property type="entry name" value="Peripla_BP_I"/>
</dbReference>
<dbReference type="Pfam" id="PF01094">
    <property type="entry name" value="ANF_receptor"/>
    <property type="match status" value="1"/>
</dbReference>
<feature type="domain" description="Receptor ligand binding region" evidence="8">
    <location>
        <begin position="86"/>
        <end position="173"/>
    </location>
</feature>
<dbReference type="InterPro" id="IPR001828">
    <property type="entry name" value="ANF_lig-bd_rcpt"/>
</dbReference>
<dbReference type="SUPFAM" id="SSF53822">
    <property type="entry name" value="Periplasmic binding protein-like I"/>
    <property type="match status" value="1"/>
</dbReference>
<evidence type="ECO:0000256" key="5">
    <source>
        <dbReference type="ARBA" id="ARBA00023170"/>
    </source>
</evidence>
<keyword evidence="3" id="KW-1133">Transmembrane helix</keyword>